<evidence type="ECO:0000313" key="2">
    <source>
        <dbReference type="Proteomes" id="UP000235616"/>
    </source>
</evidence>
<accession>A0A2N7VY41</accession>
<reference evidence="1 2" key="1">
    <citation type="submission" date="2018-01" db="EMBL/GenBank/DDBJ databases">
        <title>Whole genome analyses suggest that Burkholderia sensu lato contains two further novel genera in the rhizoxinica-symbiotica group Mycetohabitans gen. nov., and Trinickia gen. nov.: implications for the evolution of diazotrophy and nodulation in the Burkholderiaceae.</title>
        <authorList>
            <person name="Estrada-de los Santos P."/>
            <person name="Palmer M."/>
            <person name="Chavez-Ramirez B."/>
            <person name="Beukes C."/>
            <person name="Steenkamp E.T."/>
            <person name="Hirsch A.M."/>
            <person name="Manyaka P."/>
            <person name="Maluk M."/>
            <person name="Lafos M."/>
            <person name="Crook M."/>
            <person name="Gross E."/>
            <person name="Simon M.F."/>
            <person name="Bueno dos Reis Junior F."/>
            <person name="Poole P.S."/>
            <person name="Venter S.N."/>
            <person name="James E.K."/>
        </authorList>
    </citation>
    <scope>NUCLEOTIDE SEQUENCE [LARGE SCALE GENOMIC DNA]</scope>
    <source>
        <strain evidence="1 2">GIMN1.004</strain>
    </source>
</reference>
<keyword evidence="2" id="KW-1185">Reference proteome</keyword>
<organism evidence="1 2">
    <name type="scientific">Trinickia dabaoshanensis</name>
    <dbReference type="NCBI Taxonomy" id="564714"/>
    <lineage>
        <taxon>Bacteria</taxon>
        <taxon>Pseudomonadati</taxon>
        <taxon>Pseudomonadota</taxon>
        <taxon>Betaproteobacteria</taxon>
        <taxon>Burkholderiales</taxon>
        <taxon>Burkholderiaceae</taxon>
        <taxon>Trinickia</taxon>
    </lineage>
</organism>
<name>A0A2N7VY41_9BURK</name>
<dbReference type="Proteomes" id="UP000235616">
    <property type="component" value="Unassembled WGS sequence"/>
</dbReference>
<dbReference type="AlphaFoldDB" id="A0A2N7VY41"/>
<dbReference type="EMBL" id="PNYA01000004">
    <property type="protein sequence ID" value="PMS22072.1"/>
    <property type="molecule type" value="Genomic_DNA"/>
</dbReference>
<evidence type="ECO:0000313" key="1">
    <source>
        <dbReference type="EMBL" id="PMS22072.1"/>
    </source>
</evidence>
<sequence length="81" mass="8572">MSIARKVNVLIAAGFEVKAAIAGGDGTTRAGQQVRHALEGMLQEMGVPLQAGPLSDGFKSHFISAKIEDNGEIDYELYSGH</sequence>
<comment type="caution">
    <text evidence="1">The sequence shown here is derived from an EMBL/GenBank/DDBJ whole genome shotgun (WGS) entry which is preliminary data.</text>
</comment>
<gene>
    <name evidence="1" type="ORF">C0Z18_06020</name>
</gene>
<protein>
    <submittedName>
        <fullName evidence="1">Uncharacterized protein</fullName>
    </submittedName>
</protein>
<proteinExistence type="predicted"/>